<dbReference type="Gene3D" id="3.40.1280.10">
    <property type="match status" value="1"/>
</dbReference>
<dbReference type="InterPro" id="IPR013123">
    <property type="entry name" value="SpoU_subst-bd"/>
</dbReference>
<dbReference type="GO" id="GO:0008173">
    <property type="term" value="F:RNA methyltransferase activity"/>
    <property type="evidence" value="ECO:0007669"/>
    <property type="project" value="InterPro"/>
</dbReference>
<dbReference type="RefSeq" id="WP_244506136.1">
    <property type="nucleotide sequence ID" value="NZ_FNQO01000001.1"/>
</dbReference>
<dbReference type="STRING" id="658218.SAMN05216562_1032"/>
<evidence type="ECO:0000256" key="1">
    <source>
        <dbReference type="ARBA" id="ARBA00022603"/>
    </source>
</evidence>
<dbReference type="PANTHER" id="PTHR46429:SF1">
    <property type="entry name" value="23S RRNA (GUANOSINE-2'-O-)-METHYLTRANSFERASE RLMB"/>
    <property type="match status" value="1"/>
</dbReference>
<dbReference type="AlphaFoldDB" id="A0A1H3WPK5"/>
<dbReference type="GO" id="GO:0006396">
    <property type="term" value="P:RNA processing"/>
    <property type="evidence" value="ECO:0007669"/>
    <property type="project" value="InterPro"/>
</dbReference>
<dbReference type="GO" id="GO:0032259">
    <property type="term" value="P:methylation"/>
    <property type="evidence" value="ECO:0007669"/>
    <property type="project" value="UniProtKB-KW"/>
</dbReference>
<dbReference type="InterPro" id="IPR001537">
    <property type="entry name" value="SpoU_MeTrfase"/>
</dbReference>
<accession>A0A1H3WPK5</accession>
<dbReference type="EMBL" id="FNQO01000001">
    <property type="protein sequence ID" value="SDZ89069.1"/>
    <property type="molecule type" value="Genomic_DNA"/>
</dbReference>
<protein>
    <submittedName>
        <fullName evidence="4">23S rRNA (Guanosine2251-2'-O)-methyltransferase</fullName>
    </submittedName>
</protein>
<keyword evidence="2 4" id="KW-0808">Transferase</keyword>
<evidence type="ECO:0000256" key="2">
    <source>
        <dbReference type="ARBA" id="ARBA00022679"/>
    </source>
</evidence>
<reference evidence="5" key="1">
    <citation type="submission" date="2016-10" db="EMBL/GenBank/DDBJ databases">
        <authorList>
            <person name="Varghese N."/>
            <person name="Submissions S."/>
        </authorList>
    </citation>
    <scope>NUCLEOTIDE SEQUENCE [LARGE SCALE GENOMIC DNA]</scope>
    <source>
        <strain evidence="5">CGMCC 1.10657</strain>
    </source>
</reference>
<dbReference type="CDD" id="cd18095">
    <property type="entry name" value="SpoU-like_rRNA-MTase"/>
    <property type="match status" value="1"/>
</dbReference>
<dbReference type="Gene3D" id="3.30.1330.30">
    <property type="match status" value="1"/>
</dbReference>
<dbReference type="GO" id="GO:0003723">
    <property type="term" value="F:RNA binding"/>
    <property type="evidence" value="ECO:0007669"/>
    <property type="project" value="InterPro"/>
</dbReference>
<evidence type="ECO:0000313" key="5">
    <source>
        <dbReference type="Proteomes" id="UP000198658"/>
    </source>
</evidence>
<dbReference type="Pfam" id="PF08032">
    <property type="entry name" value="SpoU_sub_bind"/>
    <property type="match status" value="1"/>
</dbReference>
<dbReference type="PANTHER" id="PTHR46429">
    <property type="entry name" value="23S RRNA (GUANOSINE-2'-O-)-METHYLTRANSFERASE RLMB"/>
    <property type="match status" value="1"/>
</dbReference>
<dbReference type="SUPFAM" id="SSF55315">
    <property type="entry name" value="L30e-like"/>
    <property type="match status" value="1"/>
</dbReference>
<proteinExistence type="predicted"/>
<name>A0A1H3WPK5_9GAMM</name>
<feature type="domain" description="RNA 2-O ribose methyltransferase substrate binding" evidence="3">
    <location>
        <begin position="23"/>
        <end position="101"/>
    </location>
</feature>
<evidence type="ECO:0000259" key="3">
    <source>
        <dbReference type="SMART" id="SM00967"/>
    </source>
</evidence>
<dbReference type="GO" id="GO:0005829">
    <property type="term" value="C:cytosol"/>
    <property type="evidence" value="ECO:0007669"/>
    <property type="project" value="TreeGrafter"/>
</dbReference>
<dbReference type="Pfam" id="PF00588">
    <property type="entry name" value="SpoU_methylase"/>
    <property type="match status" value="1"/>
</dbReference>
<keyword evidence="1 4" id="KW-0489">Methyltransferase</keyword>
<keyword evidence="5" id="KW-1185">Reference proteome</keyword>
<sequence>MKDSPQDSKEYLQKRAFFDSLLTIYGRKPVLEALEDLSLPVHKLHLADSNRRDQLIARIEQLATERQIEIAHWDRKGLSRISKNARQDQGVALDLALPHYGTTESFLQRESARDKKKNYELLALDGITNPQNLGMIIRSACAGGMDGIILPRKGCAQIDPLVIKASTGTLFKMRLLRCETLAPALAEFKKQGVRICGLSSHAQQTLSSLDGDAPSIFVLGNETRGVSEEVARQCTHKLRIPMHNNVESLNVAVTAALISFRHQS</sequence>
<dbReference type="InterPro" id="IPR029026">
    <property type="entry name" value="tRNA_m1G_MTases_N"/>
</dbReference>
<dbReference type="SUPFAM" id="SSF75217">
    <property type="entry name" value="alpha/beta knot"/>
    <property type="match status" value="1"/>
</dbReference>
<gene>
    <name evidence="4" type="ORF">SAMN05216562_1032</name>
</gene>
<dbReference type="InterPro" id="IPR029028">
    <property type="entry name" value="Alpha/beta_knot_MTases"/>
</dbReference>
<dbReference type="Proteomes" id="UP000198658">
    <property type="component" value="Unassembled WGS sequence"/>
</dbReference>
<organism evidence="4 5">
    <name type="scientific">Microbulbifer marinus</name>
    <dbReference type="NCBI Taxonomy" id="658218"/>
    <lineage>
        <taxon>Bacteria</taxon>
        <taxon>Pseudomonadati</taxon>
        <taxon>Pseudomonadota</taxon>
        <taxon>Gammaproteobacteria</taxon>
        <taxon>Cellvibrionales</taxon>
        <taxon>Microbulbiferaceae</taxon>
        <taxon>Microbulbifer</taxon>
    </lineage>
</organism>
<evidence type="ECO:0000313" key="4">
    <source>
        <dbReference type="EMBL" id="SDZ89069.1"/>
    </source>
</evidence>
<dbReference type="InterPro" id="IPR004441">
    <property type="entry name" value="rRNA_MeTrfase_TrmH"/>
</dbReference>
<dbReference type="SMART" id="SM00967">
    <property type="entry name" value="SpoU_sub_bind"/>
    <property type="match status" value="1"/>
</dbReference>
<dbReference type="InterPro" id="IPR029064">
    <property type="entry name" value="Ribosomal_eL30-like_sf"/>
</dbReference>